<evidence type="ECO:0000256" key="14">
    <source>
        <dbReference type="HAMAP-Rule" id="MF_00138"/>
    </source>
</evidence>
<dbReference type="Proteomes" id="UP000001520">
    <property type="component" value="Chromosome"/>
</dbReference>
<dbReference type="InterPro" id="IPR013815">
    <property type="entry name" value="ATP_grasp_subdomain_1"/>
</dbReference>
<reference evidence="17 18" key="1">
    <citation type="journal article" date="2010" name="DNA Res.">
        <title>Bacterial lifestyle in a deep-sea hydrothermal vent chimney revealed by the genome sequence of the thermophilic bacterium Deferribacter desulfuricans SSM1.</title>
        <authorList>
            <person name="Takaki Y."/>
            <person name="Shimamura S."/>
            <person name="Nakagawa S."/>
            <person name="Fukuhara Y."/>
            <person name="Horikawa H."/>
            <person name="Ankai A."/>
            <person name="Harada T."/>
            <person name="Hosoyama A."/>
            <person name="Oguchi A."/>
            <person name="Fukui S."/>
            <person name="Fujita N."/>
            <person name="Takami H."/>
            <person name="Takai K."/>
        </authorList>
    </citation>
    <scope>NUCLEOTIDE SEQUENCE [LARGE SCALE GENOMIC DNA]</scope>
    <source>
        <strain evidence="18">DSM 14783 / JCM 11476 / NBRC 101012 / SSM1</strain>
    </source>
</reference>
<dbReference type="InterPro" id="IPR016185">
    <property type="entry name" value="PreATP-grasp_dom_sf"/>
</dbReference>
<evidence type="ECO:0000256" key="1">
    <source>
        <dbReference type="ARBA" id="ARBA00001936"/>
    </source>
</evidence>
<dbReference type="SUPFAM" id="SSF52440">
    <property type="entry name" value="PreATP-grasp domain"/>
    <property type="match status" value="1"/>
</dbReference>
<dbReference type="FunFam" id="3.30.1490.20:FF:000006">
    <property type="entry name" value="phosphoribosylamine--glycine ligase, chloroplastic-like"/>
    <property type="match status" value="1"/>
</dbReference>
<dbReference type="KEGG" id="ddf:DEFDS_1188"/>
<dbReference type="GO" id="GO:0006189">
    <property type="term" value="P:'de novo' IMP biosynthetic process"/>
    <property type="evidence" value="ECO:0007669"/>
    <property type="project" value="UniProtKB-UniRule"/>
</dbReference>
<evidence type="ECO:0000256" key="9">
    <source>
        <dbReference type="ARBA" id="ARBA00022840"/>
    </source>
</evidence>
<dbReference type="SUPFAM" id="SSF51246">
    <property type="entry name" value="Rudiment single hybrid motif"/>
    <property type="match status" value="1"/>
</dbReference>
<dbReference type="InterPro" id="IPR011761">
    <property type="entry name" value="ATP-grasp"/>
</dbReference>
<evidence type="ECO:0000256" key="11">
    <source>
        <dbReference type="ARBA" id="ARBA00038345"/>
    </source>
</evidence>
<dbReference type="InterPro" id="IPR000115">
    <property type="entry name" value="PRibGlycinamide_synth"/>
</dbReference>
<dbReference type="Pfam" id="PF02843">
    <property type="entry name" value="GARS_C"/>
    <property type="match status" value="1"/>
</dbReference>
<keyword evidence="7 15" id="KW-0547">Nucleotide-binding</keyword>
<evidence type="ECO:0000259" key="16">
    <source>
        <dbReference type="PROSITE" id="PS50975"/>
    </source>
</evidence>
<dbReference type="Gene3D" id="3.90.600.10">
    <property type="entry name" value="Phosphoribosylglycinamide synthetase, C-terminal domain"/>
    <property type="match status" value="1"/>
</dbReference>
<comment type="catalytic activity">
    <reaction evidence="14">
        <text>5-phospho-beta-D-ribosylamine + glycine + ATP = N(1)-(5-phospho-beta-D-ribosyl)glycinamide + ADP + phosphate + H(+)</text>
        <dbReference type="Rhea" id="RHEA:17453"/>
        <dbReference type="ChEBI" id="CHEBI:15378"/>
        <dbReference type="ChEBI" id="CHEBI:30616"/>
        <dbReference type="ChEBI" id="CHEBI:43474"/>
        <dbReference type="ChEBI" id="CHEBI:57305"/>
        <dbReference type="ChEBI" id="CHEBI:58681"/>
        <dbReference type="ChEBI" id="CHEBI:143788"/>
        <dbReference type="ChEBI" id="CHEBI:456216"/>
        <dbReference type="EC" id="6.3.4.13"/>
    </reaction>
</comment>
<dbReference type="InterPro" id="IPR020562">
    <property type="entry name" value="PRibGlycinamide_synth_N"/>
</dbReference>
<dbReference type="GO" id="GO:0005524">
    <property type="term" value="F:ATP binding"/>
    <property type="evidence" value="ECO:0007669"/>
    <property type="project" value="UniProtKB-UniRule"/>
</dbReference>
<dbReference type="NCBIfam" id="TIGR00877">
    <property type="entry name" value="purD"/>
    <property type="match status" value="1"/>
</dbReference>
<evidence type="ECO:0000256" key="6">
    <source>
        <dbReference type="ARBA" id="ARBA00022723"/>
    </source>
</evidence>
<dbReference type="PANTHER" id="PTHR43472:SF1">
    <property type="entry name" value="PHOSPHORIBOSYLAMINE--GLYCINE LIGASE, CHLOROPLASTIC"/>
    <property type="match status" value="1"/>
</dbReference>
<keyword evidence="8 14" id="KW-0658">Purine biosynthesis</keyword>
<dbReference type="GO" id="GO:0004637">
    <property type="term" value="F:phosphoribosylamine-glycine ligase activity"/>
    <property type="evidence" value="ECO:0007669"/>
    <property type="project" value="UniProtKB-UniRule"/>
</dbReference>
<comment type="cofactor">
    <cofactor evidence="1">
        <name>Mn(2+)</name>
        <dbReference type="ChEBI" id="CHEBI:29035"/>
    </cofactor>
</comment>
<evidence type="ECO:0000256" key="4">
    <source>
        <dbReference type="ARBA" id="ARBA00013255"/>
    </source>
</evidence>
<keyword evidence="9 15" id="KW-0067">ATP-binding</keyword>
<dbReference type="SMART" id="SM01209">
    <property type="entry name" value="GARS_A"/>
    <property type="match status" value="1"/>
</dbReference>
<keyword evidence="10" id="KW-0464">Manganese</keyword>
<dbReference type="HAMAP" id="MF_00138">
    <property type="entry name" value="GARS"/>
    <property type="match status" value="1"/>
</dbReference>
<dbReference type="InterPro" id="IPR037123">
    <property type="entry name" value="PRibGlycinamide_synth_C_sf"/>
</dbReference>
<evidence type="ECO:0000256" key="7">
    <source>
        <dbReference type="ARBA" id="ARBA00022741"/>
    </source>
</evidence>
<dbReference type="PANTHER" id="PTHR43472">
    <property type="entry name" value="PHOSPHORIBOSYLAMINE--GLYCINE LIGASE"/>
    <property type="match status" value="1"/>
</dbReference>
<dbReference type="PROSITE" id="PS50975">
    <property type="entry name" value="ATP_GRASP"/>
    <property type="match status" value="1"/>
</dbReference>
<dbReference type="AlphaFoldDB" id="D3PDI4"/>
<dbReference type="Gene3D" id="3.30.1490.20">
    <property type="entry name" value="ATP-grasp fold, A domain"/>
    <property type="match status" value="1"/>
</dbReference>
<feature type="domain" description="ATP-grasp" evidence="16">
    <location>
        <begin position="109"/>
        <end position="315"/>
    </location>
</feature>
<dbReference type="FunFam" id="3.40.50.20:FF:000006">
    <property type="entry name" value="Phosphoribosylamine--glycine ligase, chloroplastic"/>
    <property type="match status" value="1"/>
</dbReference>
<comment type="cofactor">
    <cofactor evidence="2">
        <name>Mg(2+)</name>
        <dbReference type="ChEBI" id="CHEBI:18420"/>
    </cofactor>
</comment>
<evidence type="ECO:0000256" key="10">
    <source>
        <dbReference type="ARBA" id="ARBA00023211"/>
    </source>
</evidence>
<evidence type="ECO:0000256" key="3">
    <source>
        <dbReference type="ARBA" id="ARBA00005174"/>
    </source>
</evidence>
<dbReference type="Gene3D" id="3.30.470.20">
    <property type="entry name" value="ATP-grasp fold, B domain"/>
    <property type="match status" value="1"/>
</dbReference>
<accession>D3PDI4</accession>
<evidence type="ECO:0000313" key="17">
    <source>
        <dbReference type="EMBL" id="BAI80657.1"/>
    </source>
</evidence>
<sequence length="427" mass="46472">MKVLVVGSGGREHALSWKIAQSNLAEKVFVAPGNAGTALEEKCENVDINANDFDSLISFAKNEKIDLTVVGPEDPLAKGIVDEFEKNGLKIFGPKKDAAMIEASKAFAKEIMFSAGIPTAEYKEFSEFDAAKKYVEEKGAPIVVKADGLAAGKGVTVAKTIEEAISALKEIFIDKVFGKSGEKVVIEEFLEGEEASYLAFTDGKHVLPLVSSQDHKPVYDNDEGPNTGGMGAYSPAPVVTDEIFSFTTENIAKPLINELNKRGIVYKGIIYAGLMITQDGPKVLEFNCRFGDPETQPVLYKMRSDIIPIILSAVDGNLSSVNVEWYDDATICVVLASGGYPKSYKKGYEITGIEDAEKLENIKVFHAGTKLENNKVLTNGGRVLGVTCRAKDLKTAIDNVYKAVEKIHFKDMHFRKDIGAKALRRLS</sequence>
<dbReference type="EMBL" id="AP011529">
    <property type="protein sequence ID" value="BAI80657.1"/>
    <property type="molecule type" value="Genomic_DNA"/>
</dbReference>
<protein>
    <recommendedName>
        <fullName evidence="4 14">Phosphoribosylamine--glycine ligase</fullName>
        <ecNumber evidence="4 14">6.3.4.13</ecNumber>
    </recommendedName>
    <alternativeName>
        <fullName evidence="14">GARS</fullName>
    </alternativeName>
    <alternativeName>
        <fullName evidence="12 14">Glycinamide ribonucleotide synthetase</fullName>
    </alternativeName>
    <alternativeName>
        <fullName evidence="13 14">Phosphoribosylglycinamide synthetase</fullName>
    </alternativeName>
</protein>
<dbReference type="eggNOG" id="COG0151">
    <property type="taxonomic scope" value="Bacteria"/>
</dbReference>
<keyword evidence="18" id="KW-1185">Reference proteome</keyword>
<dbReference type="GO" id="GO:0009113">
    <property type="term" value="P:purine nucleobase biosynthetic process"/>
    <property type="evidence" value="ECO:0007669"/>
    <property type="project" value="InterPro"/>
</dbReference>
<evidence type="ECO:0000256" key="5">
    <source>
        <dbReference type="ARBA" id="ARBA00022598"/>
    </source>
</evidence>
<dbReference type="Gene3D" id="3.40.50.20">
    <property type="match status" value="1"/>
</dbReference>
<dbReference type="EC" id="6.3.4.13" evidence="4 14"/>
<dbReference type="GO" id="GO:0046872">
    <property type="term" value="F:metal ion binding"/>
    <property type="evidence" value="ECO:0007669"/>
    <property type="project" value="UniProtKB-KW"/>
</dbReference>
<keyword evidence="6" id="KW-0479">Metal-binding</keyword>
<evidence type="ECO:0000313" key="18">
    <source>
        <dbReference type="Proteomes" id="UP000001520"/>
    </source>
</evidence>
<dbReference type="RefSeq" id="WP_013007904.1">
    <property type="nucleotide sequence ID" value="NC_013939.1"/>
</dbReference>
<evidence type="ECO:0000256" key="2">
    <source>
        <dbReference type="ARBA" id="ARBA00001946"/>
    </source>
</evidence>
<name>D3PDI4_DEFDS</name>
<evidence type="ECO:0000256" key="13">
    <source>
        <dbReference type="ARBA" id="ARBA00042864"/>
    </source>
</evidence>
<organism evidence="17 18">
    <name type="scientific">Deferribacter desulfuricans (strain DSM 14783 / JCM 11476 / NBRC 101012 / SSM1)</name>
    <dbReference type="NCBI Taxonomy" id="639282"/>
    <lineage>
        <taxon>Bacteria</taxon>
        <taxon>Pseudomonadati</taxon>
        <taxon>Deferribacterota</taxon>
        <taxon>Deferribacteres</taxon>
        <taxon>Deferribacterales</taxon>
        <taxon>Deferribacteraceae</taxon>
        <taxon>Deferribacter</taxon>
    </lineage>
</organism>
<dbReference type="SMART" id="SM01210">
    <property type="entry name" value="GARS_C"/>
    <property type="match status" value="1"/>
</dbReference>
<comment type="pathway">
    <text evidence="3 14">Purine metabolism; IMP biosynthesis via de novo pathway; N(1)-(5-phospho-D-ribosyl)glycinamide from 5-phospho-alpha-D-ribose 1-diphosphate: step 2/2.</text>
</comment>
<dbReference type="FunFam" id="3.90.600.10:FF:000001">
    <property type="entry name" value="Trifunctional purine biosynthetic protein adenosine-3"/>
    <property type="match status" value="1"/>
</dbReference>
<dbReference type="InterPro" id="IPR020561">
    <property type="entry name" value="PRibGlycinamid_synth_ATP-grasp"/>
</dbReference>
<dbReference type="FunFam" id="3.30.470.20:FF:000018">
    <property type="entry name" value="Trifunctional purine biosynthetic protein adenosine-3"/>
    <property type="match status" value="1"/>
</dbReference>
<dbReference type="Pfam" id="PF01071">
    <property type="entry name" value="GARS_A"/>
    <property type="match status" value="1"/>
</dbReference>
<dbReference type="InterPro" id="IPR020559">
    <property type="entry name" value="PRibGlycinamide_synth_CS"/>
</dbReference>
<dbReference type="STRING" id="639282.DEFDS_1188"/>
<dbReference type="InterPro" id="IPR020560">
    <property type="entry name" value="PRibGlycinamide_synth_C-dom"/>
</dbReference>
<comment type="similarity">
    <text evidence="11 14">Belongs to the GARS family.</text>
</comment>
<gene>
    <name evidence="14 17" type="primary">purD</name>
    <name evidence="17" type="ordered locus">DEFDS_1188</name>
</gene>
<dbReference type="OrthoDB" id="9807240at2"/>
<proteinExistence type="inferred from homology"/>
<dbReference type="Pfam" id="PF02844">
    <property type="entry name" value="GARS_N"/>
    <property type="match status" value="1"/>
</dbReference>
<dbReference type="SUPFAM" id="SSF56059">
    <property type="entry name" value="Glutathione synthetase ATP-binding domain-like"/>
    <property type="match status" value="1"/>
</dbReference>
<dbReference type="HOGENOM" id="CLU_027420_3_1_0"/>
<dbReference type="PROSITE" id="PS00184">
    <property type="entry name" value="GARS"/>
    <property type="match status" value="1"/>
</dbReference>
<evidence type="ECO:0000256" key="8">
    <source>
        <dbReference type="ARBA" id="ARBA00022755"/>
    </source>
</evidence>
<dbReference type="InterPro" id="IPR011054">
    <property type="entry name" value="Rudment_hybrid_motif"/>
</dbReference>
<evidence type="ECO:0000256" key="12">
    <source>
        <dbReference type="ARBA" id="ARBA00042242"/>
    </source>
</evidence>
<dbReference type="UniPathway" id="UPA00074">
    <property type="reaction ID" value="UER00125"/>
</dbReference>
<evidence type="ECO:0000256" key="15">
    <source>
        <dbReference type="PROSITE-ProRule" id="PRU00409"/>
    </source>
</evidence>
<keyword evidence="5 14" id="KW-0436">Ligase</keyword>